<keyword evidence="4" id="KW-0503">Monooxygenase</keyword>
<dbReference type="InterPro" id="IPR011251">
    <property type="entry name" value="Luciferase-like_dom"/>
</dbReference>
<dbReference type="InterPro" id="IPR050172">
    <property type="entry name" value="SsuD_RutA_monooxygenase"/>
</dbReference>
<feature type="domain" description="Luciferase-like" evidence="5">
    <location>
        <begin position="25"/>
        <end position="336"/>
    </location>
</feature>
<reference evidence="6 7" key="1">
    <citation type="submission" date="2016-05" db="EMBL/GenBank/DDBJ databases">
        <title>Complete genome sequence of Novosphingobium guangzhouense SA925(T).</title>
        <authorList>
            <person name="Sha S."/>
        </authorList>
    </citation>
    <scope>NUCLEOTIDE SEQUENCE [LARGE SCALE GENOMIC DNA]</scope>
    <source>
        <strain evidence="6 7">SA925</strain>
    </source>
</reference>
<organism evidence="6 7">
    <name type="scientific">Novosphingobium guangzhouense</name>
    <dbReference type="NCBI Taxonomy" id="1850347"/>
    <lineage>
        <taxon>Bacteria</taxon>
        <taxon>Pseudomonadati</taxon>
        <taxon>Pseudomonadota</taxon>
        <taxon>Alphaproteobacteria</taxon>
        <taxon>Sphingomonadales</taxon>
        <taxon>Sphingomonadaceae</taxon>
        <taxon>Novosphingobium</taxon>
    </lineage>
</organism>
<evidence type="ECO:0000256" key="4">
    <source>
        <dbReference type="ARBA" id="ARBA00023033"/>
    </source>
</evidence>
<keyword evidence="1" id="KW-0285">Flavoprotein</keyword>
<accession>A0A2K2G3M3</accession>
<dbReference type="GO" id="GO:0008726">
    <property type="term" value="F:alkanesulfonate monooxygenase activity"/>
    <property type="evidence" value="ECO:0007669"/>
    <property type="project" value="TreeGrafter"/>
</dbReference>
<evidence type="ECO:0000256" key="2">
    <source>
        <dbReference type="ARBA" id="ARBA00022643"/>
    </source>
</evidence>
<evidence type="ECO:0000256" key="3">
    <source>
        <dbReference type="ARBA" id="ARBA00023002"/>
    </source>
</evidence>
<proteinExistence type="predicted"/>
<dbReference type="SUPFAM" id="SSF51679">
    <property type="entry name" value="Bacterial luciferase-like"/>
    <property type="match status" value="1"/>
</dbReference>
<name>A0A2K2G3M3_9SPHN</name>
<dbReference type="Pfam" id="PF00296">
    <property type="entry name" value="Bac_luciferase"/>
    <property type="match status" value="1"/>
</dbReference>
<keyword evidence="2" id="KW-0288">FMN</keyword>
<dbReference type="PANTHER" id="PTHR42847">
    <property type="entry name" value="ALKANESULFONATE MONOOXYGENASE"/>
    <property type="match status" value="1"/>
</dbReference>
<dbReference type="PANTHER" id="PTHR42847:SF9">
    <property type="entry name" value="BLL6451 PROTEIN"/>
    <property type="match status" value="1"/>
</dbReference>
<dbReference type="CDD" id="cd01094">
    <property type="entry name" value="Alkanesulfonate_monoxygenase"/>
    <property type="match status" value="1"/>
</dbReference>
<dbReference type="OrthoDB" id="9814695at2"/>
<dbReference type="RefSeq" id="WP_103095226.1">
    <property type="nucleotide sequence ID" value="NZ_LYMM01000024.1"/>
</dbReference>
<dbReference type="Gene3D" id="3.20.20.30">
    <property type="entry name" value="Luciferase-like domain"/>
    <property type="match status" value="1"/>
</dbReference>
<keyword evidence="7" id="KW-1185">Reference proteome</keyword>
<evidence type="ECO:0000259" key="5">
    <source>
        <dbReference type="Pfam" id="PF00296"/>
    </source>
</evidence>
<evidence type="ECO:0000256" key="1">
    <source>
        <dbReference type="ARBA" id="ARBA00022630"/>
    </source>
</evidence>
<gene>
    <name evidence="6" type="ORF">A8V01_15875</name>
</gene>
<dbReference type="AlphaFoldDB" id="A0A2K2G3M3"/>
<sequence length="380" mass="42213">MPIEITGIMSHHLSNEDMVLPPKVFDKAMLRAHAQAHEQAGFDRVLIAQSSYWPDSMPVAAYMAGVTERLGFMVAHRPGFVSPTMAARQFATLDHLSEGRAAIHIITAANDRETQCDGDFLTKEERYHRSREFVDVLRRMWAAKEPVSHEGRFYKFNESLPEIGPYERSAIPVYWAGGSPISIRYAGECADTYAVGMESLADTGQIIERIRASAADAGRDISVQGTVRYILGRTEAEAWDNAREILRKFIANGEERLKLTGNSWFQPGGRSEKAFSNAAGISNEDRFGALTGSDSVLDERLWIGPQRQGIPMAPSLVGTPEQVSEAIVRYYDLGMTGVLFRGFDLYEDARRAGDELIPRLKVAALDRDRAKARASEPQDA</sequence>
<comment type="caution">
    <text evidence="6">The sequence shown here is derived from an EMBL/GenBank/DDBJ whole genome shotgun (WGS) entry which is preliminary data.</text>
</comment>
<dbReference type="EMBL" id="LYMM01000024">
    <property type="protein sequence ID" value="PNU05627.1"/>
    <property type="molecule type" value="Genomic_DNA"/>
</dbReference>
<dbReference type="Proteomes" id="UP000236327">
    <property type="component" value="Unassembled WGS sequence"/>
</dbReference>
<dbReference type="InterPro" id="IPR036661">
    <property type="entry name" value="Luciferase-like_sf"/>
</dbReference>
<protein>
    <recommendedName>
        <fullName evidence="5">Luciferase-like domain-containing protein</fullName>
    </recommendedName>
</protein>
<keyword evidence="3" id="KW-0560">Oxidoreductase</keyword>
<dbReference type="GO" id="GO:0046306">
    <property type="term" value="P:alkanesulfonate catabolic process"/>
    <property type="evidence" value="ECO:0007669"/>
    <property type="project" value="TreeGrafter"/>
</dbReference>
<evidence type="ECO:0000313" key="6">
    <source>
        <dbReference type="EMBL" id="PNU05627.1"/>
    </source>
</evidence>
<evidence type="ECO:0000313" key="7">
    <source>
        <dbReference type="Proteomes" id="UP000236327"/>
    </source>
</evidence>